<dbReference type="Proteomes" id="UP000436006">
    <property type="component" value="Unassembled WGS sequence"/>
</dbReference>
<feature type="transmembrane region" description="Helical" evidence="1">
    <location>
        <begin position="39"/>
        <end position="58"/>
    </location>
</feature>
<proteinExistence type="predicted"/>
<name>A0A7K1SHK9_9BACT</name>
<gene>
    <name evidence="2" type="ORF">GO755_23800</name>
</gene>
<evidence type="ECO:0000313" key="2">
    <source>
        <dbReference type="EMBL" id="MVM33086.1"/>
    </source>
</evidence>
<dbReference type="AlphaFoldDB" id="A0A7K1SHK9"/>
<keyword evidence="1" id="KW-0472">Membrane</keyword>
<evidence type="ECO:0000313" key="3">
    <source>
        <dbReference type="Proteomes" id="UP000436006"/>
    </source>
</evidence>
<keyword evidence="1" id="KW-0812">Transmembrane</keyword>
<protein>
    <submittedName>
        <fullName evidence="2">Uncharacterized protein</fullName>
    </submittedName>
</protein>
<comment type="caution">
    <text evidence="2">The sequence shown here is derived from an EMBL/GenBank/DDBJ whole genome shotgun (WGS) entry which is preliminary data.</text>
</comment>
<dbReference type="RefSeq" id="WP_157587798.1">
    <property type="nucleotide sequence ID" value="NZ_WPIN01000009.1"/>
</dbReference>
<keyword evidence="3" id="KW-1185">Reference proteome</keyword>
<accession>A0A7K1SHK9</accession>
<sequence length="181" mass="20434">MDSINSEILSVPILEGIQFPKNQPDLFTLTAEPAFSRLIYGKTAGILLAFVLVIHLAGQWRNPPLIDARLSLLLCSGLGLLFLYGLTRTPFTRSLTLDYGKRAIVITYMTLTKDENTLTIPFDQLNLKTDTSFGVRGNGLAWKVYLLRNQQQVYDLSNTENGFTERQMNEFVNRLKACRIS</sequence>
<organism evidence="2 3">
    <name type="scientific">Spirosoma arboris</name>
    <dbReference type="NCBI Taxonomy" id="2682092"/>
    <lineage>
        <taxon>Bacteria</taxon>
        <taxon>Pseudomonadati</taxon>
        <taxon>Bacteroidota</taxon>
        <taxon>Cytophagia</taxon>
        <taxon>Cytophagales</taxon>
        <taxon>Cytophagaceae</taxon>
        <taxon>Spirosoma</taxon>
    </lineage>
</organism>
<feature type="transmembrane region" description="Helical" evidence="1">
    <location>
        <begin position="70"/>
        <end position="87"/>
    </location>
</feature>
<evidence type="ECO:0000256" key="1">
    <source>
        <dbReference type="SAM" id="Phobius"/>
    </source>
</evidence>
<dbReference type="EMBL" id="WPIN01000009">
    <property type="protein sequence ID" value="MVM33086.1"/>
    <property type="molecule type" value="Genomic_DNA"/>
</dbReference>
<keyword evidence="1" id="KW-1133">Transmembrane helix</keyword>
<reference evidence="2 3" key="1">
    <citation type="submission" date="2019-12" db="EMBL/GenBank/DDBJ databases">
        <title>Spirosoma sp. HMF4905 genome sequencing and assembly.</title>
        <authorList>
            <person name="Kang H."/>
            <person name="Cha I."/>
            <person name="Kim H."/>
            <person name="Joh K."/>
        </authorList>
    </citation>
    <scope>NUCLEOTIDE SEQUENCE [LARGE SCALE GENOMIC DNA]</scope>
    <source>
        <strain evidence="2 3">HMF4905</strain>
    </source>
</reference>